<dbReference type="InterPro" id="IPR006118">
    <property type="entry name" value="Recombinase_CS"/>
</dbReference>
<dbReference type="GO" id="GO:0003677">
    <property type="term" value="F:DNA binding"/>
    <property type="evidence" value="ECO:0007669"/>
    <property type="project" value="UniProtKB-KW"/>
</dbReference>
<feature type="active site" description="O-(5'-phospho-DNA)-serine intermediate" evidence="4 5">
    <location>
        <position position="10"/>
    </location>
</feature>
<dbReference type="SMART" id="SM00857">
    <property type="entry name" value="Resolvase"/>
    <property type="match status" value="1"/>
</dbReference>
<evidence type="ECO:0000259" key="7">
    <source>
        <dbReference type="PROSITE" id="PS51737"/>
    </source>
</evidence>
<dbReference type="RefSeq" id="WP_003689694.1">
    <property type="nucleotide sequence ID" value="NZ_AKKT01000111.1"/>
</dbReference>
<organism evidence="8 9">
    <name type="scientific">Liquorilactobacillus mali KCTC 3596 = DSM 20444</name>
    <dbReference type="NCBI Taxonomy" id="1046596"/>
    <lineage>
        <taxon>Bacteria</taxon>
        <taxon>Bacillati</taxon>
        <taxon>Bacillota</taxon>
        <taxon>Bacilli</taxon>
        <taxon>Lactobacillales</taxon>
        <taxon>Lactobacillaceae</taxon>
        <taxon>Liquorilactobacillus</taxon>
    </lineage>
</organism>
<dbReference type="PROSITE" id="PS00116">
    <property type="entry name" value="DNA_POLYMERASE_B"/>
    <property type="match status" value="1"/>
</dbReference>
<feature type="domain" description="Resolvase/invertase-type recombinase catalytic" evidence="6">
    <location>
        <begin position="2"/>
        <end position="150"/>
    </location>
</feature>
<dbReference type="OrthoDB" id="9811097at2"/>
<proteinExistence type="predicted"/>
<dbReference type="GO" id="GO:0000150">
    <property type="term" value="F:DNA strand exchange activity"/>
    <property type="evidence" value="ECO:0007669"/>
    <property type="project" value="InterPro"/>
</dbReference>
<dbReference type="Gene3D" id="3.40.50.1390">
    <property type="entry name" value="Resolvase, N-terminal catalytic domain"/>
    <property type="match status" value="1"/>
</dbReference>
<dbReference type="PROSITE" id="PS51737">
    <property type="entry name" value="RECOMBINASE_DNA_BIND"/>
    <property type="match status" value="1"/>
</dbReference>
<protein>
    <submittedName>
        <fullName evidence="8">Site-specific integrase</fullName>
    </submittedName>
</protein>
<evidence type="ECO:0000256" key="3">
    <source>
        <dbReference type="ARBA" id="ARBA00023172"/>
    </source>
</evidence>
<dbReference type="InterPro" id="IPR017964">
    <property type="entry name" value="DNA-dir_DNA_pol_B_CS"/>
</dbReference>
<dbReference type="GO" id="GO:0000166">
    <property type="term" value="F:nucleotide binding"/>
    <property type="evidence" value="ECO:0007669"/>
    <property type="project" value="InterPro"/>
</dbReference>
<keyword evidence="2" id="KW-0238">DNA-binding</keyword>
<dbReference type="InterPro" id="IPR036162">
    <property type="entry name" value="Resolvase-like_N_sf"/>
</dbReference>
<dbReference type="InterPro" id="IPR011109">
    <property type="entry name" value="DNA_bind_recombinase_dom"/>
</dbReference>
<accession>J0URN5</accession>
<dbReference type="Gene3D" id="3.90.1750.20">
    <property type="entry name" value="Putative Large Serine Recombinase, Chain B, Domain 2"/>
    <property type="match status" value="1"/>
</dbReference>
<reference evidence="8 9" key="1">
    <citation type="journal article" date="2015" name="Genome Announc.">
        <title>Expanding the biotechnology potential of lactobacilli through comparative genomics of 213 strains and associated genera.</title>
        <authorList>
            <person name="Sun Z."/>
            <person name="Harris H.M."/>
            <person name="McCann A."/>
            <person name="Guo C."/>
            <person name="Argimon S."/>
            <person name="Zhang W."/>
            <person name="Yang X."/>
            <person name="Jeffery I.B."/>
            <person name="Cooney J.C."/>
            <person name="Kagawa T.F."/>
            <person name="Liu W."/>
            <person name="Song Y."/>
            <person name="Salvetti E."/>
            <person name="Wrobel A."/>
            <person name="Rasinkangas P."/>
            <person name="Parkhill J."/>
            <person name="Rea M.C."/>
            <person name="O'Sullivan O."/>
            <person name="Ritari J."/>
            <person name="Douillard F.P."/>
            <person name="Paul Ross R."/>
            <person name="Yang R."/>
            <person name="Briner A.E."/>
            <person name="Felis G.E."/>
            <person name="de Vos W.M."/>
            <person name="Barrangou R."/>
            <person name="Klaenhammer T.R."/>
            <person name="Caufield P.W."/>
            <person name="Cui Y."/>
            <person name="Zhang H."/>
            <person name="O'Toole P.W."/>
        </authorList>
    </citation>
    <scope>NUCLEOTIDE SEQUENCE [LARGE SCALE GENOMIC DNA]</scope>
    <source>
        <strain evidence="8 9">DSM 20444</strain>
    </source>
</reference>
<dbReference type="PATRIC" id="fig|1046596.6.peg.2042"/>
<evidence type="ECO:0000256" key="4">
    <source>
        <dbReference type="PIRSR" id="PIRSR606118-50"/>
    </source>
</evidence>
<dbReference type="Pfam" id="PF07508">
    <property type="entry name" value="Recombinase"/>
    <property type="match status" value="1"/>
</dbReference>
<dbReference type="PANTHER" id="PTHR30461">
    <property type="entry name" value="DNA-INVERTASE FROM LAMBDOID PROPHAGE"/>
    <property type="match status" value="1"/>
</dbReference>
<dbReference type="SUPFAM" id="SSF53041">
    <property type="entry name" value="Resolvase-like"/>
    <property type="match status" value="1"/>
</dbReference>
<dbReference type="InterPro" id="IPR006119">
    <property type="entry name" value="Resolv_N"/>
</dbReference>
<keyword evidence="9" id="KW-1185">Reference proteome</keyword>
<dbReference type="InterPro" id="IPR038109">
    <property type="entry name" value="DNA_bind_recomb_sf"/>
</dbReference>
<evidence type="ECO:0000256" key="1">
    <source>
        <dbReference type="ARBA" id="ARBA00022908"/>
    </source>
</evidence>
<evidence type="ECO:0000259" key="6">
    <source>
        <dbReference type="PROSITE" id="PS51736"/>
    </source>
</evidence>
<dbReference type="PROSITE" id="PS00397">
    <property type="entry name" value="RECOMBINASES_1"/>
    <property type="match status" value="1"/>
</dbReference>
<keyword evidence="1" id="KW-0229">DNA integration</keyword>
<dbReference type="CDD" id="cd00338">
    <property type="entry name" value="Ser_Recombinase"/>
    <property type="match status" value="1"/>
</dbReference>
<dbReference type="Proteomes" id="UP000050898">
    <property type="component" value="Unassembled WGS sequence"/>
</dbReference>
<dbReference type="GO" id="GO:0015074">
    <property type="term" value="P:DNA integration"/>
    <property type="evidence" value="ECO:0007669"/>
    <property type="project" value="UniProtKB-KW"/>
</dbReference>
<evidence type="ECO:0000256" key="2">
    <source>
        <dbReference type="ARBA" id="ARBA00023125"/>
    </source>
</evidence>
<evidence type="ECO:0000313" key="9">
    <source>
        <dbReference type="Proteomes" id="UP000050898"/>
    </source>
</evidence>
<dbReference type="PROSITE" id="PS51736">
    <property type="entry name" value="RECOMBINASES_3"/>
    <property type="match status" value="1"/>
</dbReference>
<sequence length="477" mass="55238">MLVGCYLRVSTIDQAEEGYSIEQQKDKLKQYCEVKDWDVYKFYIDAGFSGSNINRPAMQELIEDVNNNKIDTVLVYKLDRLSRSQKDTLYLIEDVFNVHKTAFVSLNENFDTSTAFGKASIGILSVFAQLEREQIKERMQMGKMGRAKTGKAMNWWNPAFGYIYNGETYDIDEFKADIIKKIYKDYLSGTSINKIAENLNKEGHLGKDKQWSFRTVRMVLVNSDYTGNVKYHGKIYAGQHSQIIDEKTFKTTQKELKIRQQEAYSKNNNPRPFQSKYMLSGLLECKYCSCNLTLVQYRPRKDGTHLSVYKCPSTMRKKMFTQRQLSNCISKTQERQMLEEHVINAISELQSNTSKIDSMNKTKLINIDSYKTELGKIEKSLKKLVNIYVDTDSLTIDIFNEKKEALLLQKDAIDKKIKSVKKNQPDLSVSDAKNILDKIEGNIAEAKYDMKYKIVRKLIKKIIVGNSRIVIKWAFEL</sequence>
<keyword evidence="3" id="KW-0233">DNA recombination</keyword>
<dbReference type="PANTHER" id="PTHR30461:SF23">
    <property type="entry name" value="DNA RECOMBINASE-RELATED"/>
    <property type="match status" value="1"/>
</dbReference>
<gene>
    <name evidence="8" type="ORF">FD00_GL001946</name>
</gene>
<feature type="domain" description="Recombinase" evidence="7">
    <location>
        <begin position="159"/>
        <end position="262"/>
    </location>
</feature>
<evidence type="ECO:0000313" key="8">
    <source>
        <dbReference type="EMBL" id="KRN08707.1"/>
    </source>
</evidence>
<dbReference type="AlphaFoldDB" id="J0URN5"/>
<dbReference type="EMBL" id="AYYH01000054">
    <property type="protein sequence ID" value="KRN08707.1"/>
    <property type="molecule type" value="Genomic_DNA"/>
</dbReference>
<dbReference type="Pfam" id="PF00239">
    <property type="entry name" value="Resolvase"/>
    <property type="match status" value="1"/>
</dbReference>
<name>J0URN5_9LACO</name>
<comment type="caution">
    <text evidence="8">The sequence shown here is derived from an EMBL/GenBank/DDBJ whole genome shotgun (WGS) entry which is preliminary data.</text>
</comment>
<dbReference type="InterPro" id="IPR050639">
    <property type="entry name" value="SSR_resolvase"/>
</dbReference>
<dbReference type="GeneID" id="98316862"/>
<evidence type="ECO:0000256" key="5">
    <source>
        <dbReference type="PROSITE-ProRule" id="PRU10137"/>
    </source>
</evidence>